<keyword evidence="1" id="KW-0812">Transmembrane</keyword>
<keyword evidence="1" id="KW-0472">Membrane</keyword>
<evidence type="ECO:0000256" key="1">
    <source>
        <dbReference type="SAM" id="Phobius"/>
    </source>
</evidence>
<dbReference type="EMBL" id="KE124412">
    <property type="protein sequence ID" value="EWC78634.1"/>
    <property type="molecule type" value="Genomic_DNA"/>
</dbReference>
<protein>
    <submittedName>
        <fullName evidence="2">Uncharacterized protein</fullName>
    </submittedName>
</protein>
<dbReference type="Proteomes" id="UP000030697">
    <property type="component" value="Unassembled WGS sequence"/>
</dbReference>
<evidence type="ECO:0000313" key="3">
    <source>
        <dbReference type="Proteomes" id="UP000030697"/>
    </source>
</evidence>
<feature type="transmembrane region" description="Helical" evidence="1">
    <location>
        <begin position="62"/>
        <end position="86"/>
    </location>
</feature>
<organism evidence="2 3">
    <name type="scientific">Plasmodium falciparum UGT5.1</name>
    <dbReference type="NCBI Taxonomy" id="1237627"/>
    <lineage>
        <taxon>Eukaryota</taxon>
        <taxon>Sar</taxon>
        <taxon>Alveolata</taxon>
        <taxon>Apicomplexa</taxon>
        <taxon>Aconoidasida</taxon>
        <taxon>Haemosporida</taxon>
        <taxon>Plasmodiidae</taxon>
        <taxon>Plasmodium</taxon>
        <taxon>Plasmodium (Laverania)</taxon>
    </lineage>
</organism>
<reference evidence="2 3" key="1">
    <citation type="submission" date="2013-02" db="EMBL/GenBank/DDBJ databases">
        <title>The Genome Sequence of Plasmodium falciparum UGT5.1.</title>
        <authorList>
            <consortium name="The Broad Institute Genome Sequencing Platform"/>
            <consortium name="The Broad Institute Genome Sequencing Center for Infectious Disease"/>
            <person name="Neafsey D."/>
            <person name="Cheeseman I."/>
            <person name="Volkman S."/>
            <person name="Adams J."/>
            <person name="Walker B."/>
            <person name="Young S.K."/>
            <person name="Zeng Q."/>
            <person name="Gargeya S."/>
            <person name="Fitzgerald M."/>
            <person name="Haas B."/>
            <person name="Abouelleil A."/>
            <person name="Alvarado L."/>
            <person name="Arachchi H.M."/>
            <person name="Berlin A.M."/>
            <person name="Chapman S.B."/>
            <person name="Dewar J."/>
            <person name="Goldberg J."/>
            <person name="Griggs A."/>
            <person name="Gujja S."/>
            <person name="Hansen M."/>
            <person name="Howarth C."/>
            <person name="Imamovic A."/>
            <person name="Larimer J."/>
            <person name="McCowan C."/>
            <person name="Murphy C."/>
            <person name="Neiman D."/>
            <person name="Pearson M."/>
            <person name="Priest M."/>
            <person name="Roberts A."/>
            <person name="Saif S."/>
            <person name="Shea T."/>
            <person name="Sisk P."/>
            <person name="Sykes S."/>
            <person name="Wortman J."/>
            <person name="Nusbaum C."/>
            <person name="Birren B."/>
        </authorList>
    </citation>
    <scope>NUCLEOTIDE SEQUENCE [LARGE SCALE GENOMIC DNA]</scope>
    <source>
        <strain evidence="2 3">UGT5.1</strain>
    </source>
</reference>
<gene>
    <name evidence="2" type="ORF">C923_00683</name>
</gene>
<name>W7JUT4_PLAFA</name>
<keyword evidence="1" id="KW-1133">Transmembrane helix</keyword>
<feature type="transmembrane region" description="Helical" evidence="1">
    <location>
        <begin position="21"/>
        <end position="42"/>
    </location>
</feature>
<proteinExistence type="predicted"/>
<dbReference type="AlphaFoldDB" id="W7JUT4"/>
<accession>W7JUT4</accession>
<sequence length="97" mass="11125">MVHQFQVFHHIVHDQLYIQNGTICVQLCLYFVCTLIFIHSPFSPSTFGAQLTCTSKHLGGVYQFFPIFVKIFGPFFGHYVGTIFIYQTKTIGKNVCN</sequence>
<evidence type="ECO:0000313" key="2">
    <source>
        <dbReference type="EMBL" id="EWC78634.1"/>
    </source>
</evidence>